<name>A0A8S5LQR4_9CAUD</name>
<reference evidence="1" key="1">
    <citation type="journal article" date="2021" name="Proc. Natl. Acad. Sci. U.S.A.">
        <title>A Catalog of Tens of Thousands of Viruses from Human Metagenomes Reveals Hidden Associations with Chronic Diseases.</title>
        <authorList>
            <person name="Tisza M.J."/>
            <person name="Buck C.B."/>
        </authorList>
    </citation>
    <scope>NUCLEOTIDE SEQUENCE</scope>
    <source>
        <strain evidence="1">CtTC45</strain>
    </source>
</reference>
<organism evidence="1">
    <name type="scientific">Siphoviridae sp. ctTC45</name>
    <dbReference type="NCBI Taxonomy" id="2827573"/>
    <lineage>
        <taxon>Viruses</taxon>
        <taxon>Duplodnaviria</taxon>
        <taxon>Heunggongvirae</taxon>
        <taxon>Uroviricota</taxon>
        <taxon>Caudoviricetes</taxon>
    </lineage>
</organism>
<accession>A0A8S5LQR4</accession>
<protein>
    <submittedName>
        <fullName evidence="1">Uncharacterized protein</fullName>
    </submittedName>
</protein>
<dbReference type="EMBL" id="BK015895">
    <property type="protein sequence ID" value="DAD72208.1"/>
    <property type="molecule type" value="Genomic_DNA"/>
</dbReference>
<sequence>MNCWKFLKLFKLQRNTSKGISVNVTKVEKIE</sequence>
<evidence type="ECO:0000313" key="1">
    <source>
        <dbReference type="EMBL" id="DAD72208.1"/>
    </source>
</evidence>
<proteinExistence type="predicted"/>